<sequence>MSWISSIWSNSSRSSAPICNMTMDYQVTSKWDESLWRKVEPVYREAFPEHRGKSNGVLRRMFQRKLSELHTWTEAGDVIAMALTSTDRPSNVLVLDYIAVRANQRGRGIGRHCVEAISEWAATSESCRAVIIETEADDTEENAERIKFWQKVGFQLTGYVHPYIWVSETYYAMYLPLDPSFKPDDDGKSLFKYITKYHEKAYRGGDIE</sequence>
<name>A0A3D9R5I3_9BACL</name>
<dbReference type="EMBL" id="QTTN01000032">
    <property type="protein sequence ID" value="REE69669.1"/>
    <property type="molecule type" value="Genomic_DNA"/>
</dbReference>
<comment type="caution">
    <text evidence="2">The sequence shown here is derived from an EMBL/GenBank/DDBJ whole genome shotgun (WGS) entry which is preliminary data.</text>
</comment>
<gene>
    <name evidence="2" type="ORF">A8990_13267</name>
</gene>
<protein>
    <submittedName>
        <fullName evidence="2">Acetyltransferase (GNAT) family protein</fullName>
    </submittedName>
</protein>
<dbReference type="AlphaFoldDB" id="A0A3D9R5I3"/>
<dbReference type="InterPro" id="IPR016181">
    <property type="entry name" value="Acyl_CoA_acyltransferase"/>
</dbReference>
<evidence type="ECO:0000313" key="3">
    <source>
        <dbReference type="Proteomes" id="UP000256304"/>
    </source>
</evidence>
<dbReference type="Proteomes" id="UP000256304">
    <property type="component" value="Unassembled WGS sequence"/>
</dbReference>
<dbReference type="Gene3D" id="3.40.630.30">
    <property type="match status" value="1"/>
</dbReference>
<accession>A0A3D9R5I3</accession>
<keyword evidence="3" id="KW-1185">Reference proteome</keyword>
<organism evidence="2 3">
    <name type="scientific">Paenibacillus taihuensis</name>
    <dbReference type="NCBI Taxonomy" id="1156355"/>
    <lineage>
        <taxon>Bacteria</taxon>
        <taxon>Bacillati</taxon>
        <taxon>Bacillota</taxon>
        <taxon>Bacilli</taxon>
        <taxon>Bacillales</taxon>
        <taxon>Paenibacillaceae</taxon>
        <taxon>Paenibacillus</taxon>
    </lineage>
</organism>
<dbReference type="PROSITE" id="PS51186">
    <property type="entry name" value="GNAT"/>
    <property type="match status" value="1"/>
</dbReference>
<reference evidence="2 3" key="1">
    <citation type="submission" date="2018-08" db="EMBL/GenBank/DDBJ databases">
        <title>Genomic Encyclopedia of Type Strains, Phase III (KMG-III): the genomes of soil and plant-associated and newly described type strains.</title>
        <authorList>
            <person name="Whitman W."/>
        </authorList>
    </citation>
    <scope>NUCLEOTIDE SEQUENCE [LARGE SCALE GENOMIC DNA]</scope>
    <source>
        <strain evidence="2 3">CGMCC 1.10966</strain>
    </source>
</reference>
<keyword evidence="2" id="KW-0808">Transferase</keyword>
<proteinExistence type="predicted"/>
<dbReference type="SUPFAM" id="SSF55729">
    <property type="entry name" value="Acyl-CoA N-acyltransferases (Nat)"/>
    <property type="match status" value="1"/>
</dbReference>
<dbReference type="CDD" id="cd04301">
    <property type="entry name" value="NAT_SF"/>
    <property type="match status" value="1"/>
</dbReference>
<dbReference type="InterPro" id="IPR000182">
    <property type="entry name" value="GNAT_dom"/>
</dbReference>
<dbReference type="GO" id="GO:0016747">
    <property type="term" value="F:acyltransferase activity, transferring groups other than amino-acyl groups"/>
    <property type="evidence" value="ECO:0007669"/>
    <property type="project" value="InterPro"/>
</dbReference>
<evidence type="ECO:0000313" key="2">
    <source>
        <dbReference type="EMBL" id="REE69669.1"/>
    </source>
</evidence>
<feature type="domain" description="N-acetyltransferase" evidence="1">
    <location>
        <begin position="26"/>
        <end position="176"/>
    </location>
</feature>
<dbReference type="OrthoDB" id="2830399at2"/>
<evidence type="ECO:0000259" key="1">
    <source>
        <dbReference type="PROSITE" id="PS51186"/>
    </source>
</evidence>
<dbReference type="Pfam" id="PF00583">
    <property type="entry name" value="Acetyltransf_1"/>
    <property type="match status" value="1"/>
</dbReference>